<evidence type="ECO:0000256" key="1">
    <source>
        <dbReference type="SAM" id="Phobius"/>
    </source>
</evidence>
<keyword evidence="1" id="KW-0812">Transmembrane</keyword>
<feature type="non-terminal residue" evidence="2">
    <location>
        <position position="1"/>
    </location>
</feature>
<reference evidence="2 3" key="1">
    <citation type="journal article" date="2018" name="Front. Plant Sci.">
        <title>Red Clover (Trifolium pratense) and Zigzag Clover (T. medium) - A Picture of Genomic Similarities and Differences.</title>
        <authorList>
            <person name="Dluhosova J."/>
            <person name="Istvanek J."/>
            <person name="Nedelnik J."/>
            <person name="Repkova J."/>
        </authorList>
    </citation>
    <scope>NUCLEOTIDE SEQUENCE [LARGE SCALE GENOMIC DNA]</scope>
    <source>
        <strain evidence="3">cv. 10/8</strain>
        <tissue evidence="2">Leaf</tissue>
    </source>
</reference>
<dbReference type="Proteomes" id="UP000265520">
    <property type="component" value="Unassembled WGS sequence"/>
</dbReference>
<feature type="transmembrane region" description="Helical" evidence="1">
    <location>
        <begin position="35"/>
        <end position="57"/>
    </location>
</feature>
<organism evidence="2 3">
    <name type="scientific">Trifolium medium</name>
    <dbReference type="NCBI Taxonomy" id="97028"/>
    <lineage>
        <taxon>Eukaryota</taxon>
        <taxon>Viridiplantae</taxon>
        <taxon>Streptophyta</taxon>
        <taxon>Embryophyta</taxon>
        <taxon>Tracheophyta</taxon>
        <taxon>Spermatophyta</taxon>
        <taxon>Magnoliopsida</taxon>
        <taxon>eudicotyledons</taxon>
        <taxon>Gunneridae</taxon>
        <taxon>Pentapetalae</taxon>
        <taxon>rosids</taxon>
        <taxon>fabids</taxon>
        <taxon>Fabales</taxon>
        <taxon>Fabaceae</taxon>
        <taxon>Papilionoideae</taxon>
        <taxon>50 kb inversion clade</taxon>
        <taxon>NPAAA clade</taxon>
        <taxon>Hologalegina</taxon>
        <taxon>IRL clade</taxon>
        <taxon>Trifolieae</taxon>
        <taxon>Trifolium</taxon>
    </lineage>
</organism>
<accession>A0A392SE76</accession>
<evidence type="ECO:0000313" key="3">
    <source>
        <dbReference type="Proteomes" id="UP000265520"/>
    </source>
</evidence>
<sequence length="66" mass="7215">VLHQIWECGRECPASGVASPLAGSFGGLVRFPVVVWWPNSFGFCGAGPFFWLAVFGVKRDLVWFGV</sequence>
<comment type="caution">
    <text evidence="2">The sequence shown here is derived from an EMBL/GenBank/DDBJ whole genome shotgun (WGS) entry which is preliminary data.</text>
</comment>
<protein>
    <submittedName>
        <fullName evidence="2">Uncharacterized protein</fullName>
    </submittedName>
</protein>
<keyword evidence="1" id="KW-1133">Transmembrane helix</keyword>
<keyword evidence="1" id="KW-0472">Membrane</keyword>
<dbReference type="EMBL" id="LXQA010369087">
    <property type="protein sequence ID" value="MCI47211.1"/>
    <property type="molecule type" value="Genomic_DNA"/>
</dbReference>
<name>A0A392SE76_9FABA</name>
<keyword evidence="3" id="KW-1185">Reference proteome</keyword>
<proteinExistence type="predicted"/>
<dbReference type="AlphaFoldDB" id="A0A392SE76"/>
<evidence type="ECO:0000313" key="2">
    <source>
        <dbReference type="EMBL" id="MCI47211.1"/>
    </source>
</evidence>